<dbReference type="AlphaFoldDB" id="A0A5P0ZTG0"/>
<accession>A0A5P0ZTG0</accession>
<gene>
    <name evidence="1" type="ORF">FHL06_13570</name>
</gene>
<comment type="caution">
    <text evidence="1">The sequence shown here is derived from an EMBL/GenBank/DDBJ whole genome shotgun (WGS) entry which is preliminary data.</text>
</comment>
<reference evidence="1 2" key="1">
    <citation type="journal article" date="2019" name="Syst. Appl. Microbiol.">
        <title>Polyphasic characterization of two novel Lactobacillus spp. isolated from blown salami packages: Description of Lactobacillus halodurans sp. nov. and Lactobacillus salsicarnum sp. nov.</title>
        <authorList>
            <person name="Schuster J.A."/>
            <person name="Klingl A."/>
            <person name="Vogel R.F."/>
            <person name="Ehrmann M.A."/>
        </authorList>
    </citation>
    <scope>NUCLEOTIDE SEQUENCE [LARGE SCALE GENOMIC DNA]</scope>
    <source>
        <strain evidence="1 2">TMW 1.2172</strain>
    </source>
</reference>
<dbReference type="Proteomes" id="UP000414364">
    <property type="component" value="Unassembled WGS sequence"/>
</dbReference>
<name>A0A5P0ZTG0_9LACO</name>
<organism evidence="1 2">
    <name type="scientific">Companilactobacillus halodurans</name>
    <dbReference type="NCBI Taxonomy" id="2584183"/>
    <lineage>
        <taxon>Bacteria</taxon>
        <taxon>Bacillati</taxon>
        <taxon>Bacillota</taxon>
        <taxon>Bacilli</taxon>
        <taxon>Lactobacillales</taxon>
        <taxon>Lactobacillaceae</taxon>
        <taxon>Companilactobacillus</taxon>
    </lineage>
</organism>
<feature type="non-terminal residue" evidence="1">
    <location>
        <position position="1"/>
    </location>
</feature>
<sequence>YNTLVNNAPRLVTDEQIITDMELLEAGFYQPSPSIYEVPKLKI</sequence>
<protein>
    <submittedName>
        <fullName evidence="1">Oxidoreductase</fullName>
    </submittedName>
</protein>
<evidence type="ECO:0000313" key="1">
    <source>
        <dbReference type="EMBL" id="MQS77339.1"/>
    </source>
</evidence>
<dbReference type="EMBL" id="VDFP01000196">
    <property type="protein sequence ID" value="MQS77339.1"/>
    <property type="molecule type" value="Genomic_DNA"/>
</dbReference>
<evidence type="ECO:0000313" key="2">
    <source>
        <dbReference type="Proteomes" id="UP000414364"/>
    </source>
</evidence>
<proteinExistence type="predicted"/>